<dbReference type="Proteomes" id="UP001151760">
    <property type="component" value="Unassembled WGS sequence"/>
</dbReference>
<accession>A0ABQ5F947</accession>
<protein>
    <submittedName>
        <fullName evidence="2">Uncharacterized protein</fullName>
    </submittedName>
</protein>
<keyword evidence="1" id="KW-0175">Coiled coil</keyword>
<reference evidence="2" key="2">
    <citation type="submission" date="2022-01" db="EMBL/GenBank/DDBJ databases">
        <authorList>
            <person name="Yamashiro T."/>
            <person name="Shiraishi A."/>
            <person name="Satake H."/>
            <person name="Nakayama K."/>
        </authorList>
    </citation>
    <scope>NUCLEOTIDE SEQUENCE</scope>
</reference>
<evidence type="ECO:0000313" key="2">
    <source>
        <dbReference type="EMBL" id="GJT59574.1"/>
    </source>
</evidence>
<name>A0ABQ5F947_9ASTR</name>
<reference evidence="2" key="1">
    <citation type="journal article" date="2022" name="Int. J. Mol. Sci.">
        <title>Draft Genome of Tanacetum Coccineum: Genomic Comparison of Closely Related Tanacetum-Family Plants.</title>
        <authorList>
            <person name="Yamashiro T."/>
            <person name="Shiraishi A."/>
            <person name="Nakayama K."/>
            <person name="Satake H."/>
        </authorList>
    </citation>
    <scope>NUCLEOTIDE SEQUENCE</scope>
</reference>
<comment type="caution">
    <text evidence="2">The sequence shown here is derived from an EMBL/GenBank/DDBJ whole genome shotgun (WGS) entry which is preliminary data.</text>
</comment>
<feature type="coiled-coil region" evidence="1">
    <location>
        <begin position="3"/>
        <end position="51"/>
    </location>
</feature>
<organism evidence="2 3">
    <name type="scientific">Tanacetum coccineum</name>
    <dbReference type="NCBI Taxonomy" id="301880"/>
    <lineage>
        <taxon>Eukaryota</taxon>
        <taxon>Viridiplantae</taxon>
        <taxon>Streptophyta</taxon>
        <taxon>Embryophyta</taxon>
        <taxon>Tracheophyta</taxon>
        <taxon>Spermatophyta</taxon>
        <taxon>Magnoliopsida</taxon>
        <taxon>eudicotyledons</taxon>
        <taxon>Gunneridae</taxon>
        <taxon>Pentapetalae</taxon>
        <taxon>asterids</taxon>
        <taxon>campanulids</taxon>
        <taxon>Asterales</taxon>
        <taxon>Asteraceae</taxon>
        <taxon>Asteroideae</taxon>
        <taxon>Anthemideae</taxon>
        <taxon>Anthemidinae</taxon>
        <taxon>Tanacetum</taxon>
    </lineage>
</organism>
<sequence length="115" mass="12984">EIIRQEVADKERWKKAAEEASQQADLAKKQAELAKQQAELANERAARVELVLDKFMGHYNQQQTQAGGFSFTPPPLPTTLVPETVSTLLGSKDFMMILELILLRLELIISEKYAK</sequence>
<gene>
    <name evidence="2" type="ORF">Tco_1003107</name>
</gene>
<keyword evidence="3" id="KW-1185">Reference proteome</keyword>
<feature type="non-terminal residue" evidence="2">
    <location>
        <position position="1"/>
    </location>
</feature>
<evidence type="ECO:0000313" key="3">
    <source>
        <dbReference type="Proteomes" id="UP001151760"/>
    </source>
</evidence>
<proteinExistence type="predicted"/>
<dbReference type="EMBL" id="BQNB010017122">
    <property type="protein sequence ID" value="GJT59574.1"/>
    <property type="molecule type" value="Genomic_DNA"/>
</dbReference>
<evidence type="ECO:0000256" key="1">
    <source>
        <dbReference type="SAM" id="Coils"/>
    </source>
</evidence>